<proteinExistence type="predicted"/>
<organism evidence="1 2">
    <name type="scientific">Nostoc favosum CHAB5714</name>
    <dbReference type="NCBI Taxonomy" id="2780399"/>
    <lineage>
        <taxon>Bacteria</taxon>
        <taxon>Bacillati</taxon>
        <taxon>Cyanobacteriota</taxon>
        <taxon>Cyanophyceae</taxon>
        <taxon>Nostocales</taxon>
        <taxon>Nostocaceae</taxon>
        <taxon>Nostoc</taxon>
        <taxon>Nostoc favosum</taxon>
    </lineage>
</organism>
<dbReference type="Proteomes" id="UP001199525">
    <property type="component" value="Unassembled WGS sequence"/>
</dbReference>
<accession>A0ABS8I074</accession>
<dbReference type="SUPFAM" id="SSF46689">
    <property type="entry name" value="Homeodomain-like"/>
    <property type="match status" value="1"/>
</dbReference>
<protein>
    <submittedName>
        <fullName evidence="1">DUF433 domain-containing protein</fullName>
    </submittedName>
</protein>
<evidence type="ECO:0000313" key="1">
    <source>
        <dbReference type="EMBL" id="MCC5597693.1"/>
    </source>
</evidence>
<keyword evidence="2" id="KW-1185">Reference proteome</keyword>
<dbReference type="InterPro" id="IPR007367">
    <property type="entry name" value="DUF433"/>
</dbReference>
<reference evidence="1 2" key="1">
    <citation type="journal article" date="2021" name="Microorganisms">
        <title>Genome Evolution of Filamentous Cyanobacterium Nostoc Species: From Facultative Symbiosis to Free Living.</title>
        <authorList>
            <person name="Huo D."/>
            <person name="Li H."/>
            <person name="Cai F."/>
            <person name="Guo X."/>
            <person name="Qiao Z."/>
            <person name="Wang W."/>
            <person name="Yu G."/>
            <person name="Li R."/>
        </authorList>
    </citation>
    <scope>NUCLEOTIDE SEQUENCE [LARGE SCALE GENOMIC DNA]</scope>
    <source>
        <strain evidence="1 2">CHAB 5714</strain>
    </source>
</reference>
<name>A0ABS8I074_9NOSO</name>
<dbReference type="InterPro" id="IPR009057">
    <property type="entry name" value="Homeodomain-like_sf"/>
</dbReference>
<dbReference type="Pfam" id="PF04255">
    <property type="entry name" value="DUF433"/>
    <property type="match status" value="1"/>
</dbReference>
<comment type="caution">
    <text evidence="1">The sequence shown here is derived from an EMBL/GenBank/DDBJ whole genome shotgun (WGS) entry which is preliminary data.</text>
</comment>
<gene>
    <name evidence="1" type="ORF">LC586_00160</name>
</gene>
<dbReference type="EMBL" id="JAIVFQ010000001">
    <property type="protein sequence ID" value="MCC5597693.1"/>
    <property type="molecule type" value="Genomic_DNA"/>
</dbReference>
<dbReference type="RefSeq" id="WP_229482391.1">
    <property type="nucleotide sequence ID" value="NZ_JAIVFQ010000001.1"/>
</dbReference>
<sequence>MTSDSFNLPPLLRQKAQRYAASLGISLEQFIVSAVAEKVEILTEDFDNPVFPELTYRRGASGLVVPILNGTGLRVQTLAIAAQQWGLSAGQIAAEYDLSEAQVNAALAFYAAHQQEIDEAIASEVALESVHNV</sequence>
<dbReference type="Gene3D" id="1.10.10.10">
    <property type="entry name" value="Winged helix-like DNA-binding domain superfamily/Winged helix DNA-binding domain"/>
    <property type="match status" value="1"/>
</dbReference>
<evidence type="ECO:0000313" key="2">
    <source>
        <dbReference type="Proteomes" id="UP001199525"/>
    </source>
</evidence>
<dbReference type="InterPro" id="IPR036388">
    <property type="entry name" value="WH-like_DNA-bd_sf"/>
</dbReference>